<dbReference type="GO" id="GO:0046872">
    <property type="term" value="F:metal ion binding"/>
    <property type="evidence" value="ECO:0007669"/>
    <property type="project" value="UniProtKB-KW"/>
</dbReference>
<evidence type="ECO:0000256" key="9">
    <source>
        <dbReference type="ARBA" id="ARBA00022842"/>
    </source>
</evidence>
<evidence type="ECO:0000256" key="4">
    <source>
        <dbReference type="ARBA" id="ARBA00022679"/>
    </source>
</evidence>
<dbReference type="SUPFAM" id="SSF81301">
    <property type="entry name" value="Nucleotidyltransferase"/>
    <property type="match status" value="1"/>
</dbReference>
<keyword evidence="4 12" id="KW-0808">Transferase</keyword>
<dbReference type="Pfam" id="PF01368">
    <property type="entry name" value="DHH"/>
    <property type="match status" value="1"/>
</dbReference>
<dbReference type="Gene3D" id="3.90.1640.10">
    <property type="entry name" value="inorganic pyrophosphatase (n-terminal core)"/>
    <property type="match status" value="1"/>
</dbReference>
<comment type="cofactor">
    <cofactor evidence="1">
        <name>Mg(2+)</name>
        <dbReference type="ChEBI" id="CHEBI:18420"/>
    </cofactor>
</comment>
<dbReference type="InterPro" id="IPR000644">
    <property type="entry name" value="CBS_dom"/>
</dbReference>
<comment type="similarity">
    <text evidence="2 12">Belongs to the tRNA nucleotidyltransferase/poly(A) polymerase family.</text>
</comment>
<evidence type="ECO:0000256" key="3">
    <source>
        <dbReference type="ARBA" id="ARBA00022555"/>
    </source>
</evidence>
<sequence>MEIIIGHNNIDFDCAASMLAAKKIYPDARLVLPENVGRDIREFINMYEDVFNFIEENEVCGEDLTRIIIVDTHSSSRIGKFKDYVQKPEIEVIIYDHHLVCDNEIISPIMRLEEVGANTTIMVEELKRRGIDISPVEATILALGIYVDTNSLIFSGTTARDAYALAYLLEKEANLSVIEGLTLNRLTIGQQELSQLMNKNIFVESISGYEVGFALVKVDKYVDDAAYLTRKILEERDLDALFSILRMGKKTYIIGRSMTEDIDLSVIMKLIGGGGHKGAASAKSDETDLDKLYNQIKSLLKENIRPALKVKDIMSSPVKTVSEDTTIDEVYDIMLKFGHSGMPVITGNKITGIISRRDVDKAKAHGYGNAPVKAYMSKKVITVDLEESVKEVRELFAEHGIGRLPVLKDNEMVGIVTRTDIIRALYGGKYKRKNKTEGSRSEIGKEYTSENLSYKLNELPQKVLNVLKSAGKMADDEGYSAYVVGGFVRDLILGVENLDIDIVIEGDAVAFAQKFASQINAKITVHEKFQTAYVYIDEDLQIDFVTARKEYYEFPGSLPIIETGTIKDDLFRRDFTINCIAMKLNGDEFGKVVDFYGGRRDLYDGVIRILYNLSFIEDPTRIIRAVRFEQRYGFLMDEKTEEFAIKAVKSDVLDKLSIERINTEFFYMLKEKNAAKMLQRLKELGLLKKAYPEMELSDQLINLMEKSDNQWEDFYIGLINKKNIDKILIYLLVLHSNMSVDKVHASADRMRLKKEYKDEILRFIEVKDLNLPALVAEGNLSNYDVYSMFTGLSLESLYVISIMFDDRVRDAVLVYINNLSQIKTEITGKDIMELGIAPGPEIKRILQAVLKEKINGKIFTYDDEINFVKNLLEQEN</sequence>
<evidence type="ECO:0000256" key="2">
    <source>
        <dbReference type="ARBA" id="ARBA00007265"/>
    </source>
</evidence>
<dbReference type="eggNOG" id="COG0617">
    <property type="taxonomic scope" value="Bacteria"/>
</dbReference>
<accession>G8M212</accession>
<dbReference type="Pfam" id="PF01743">
    <property type="entry name" value="PolyA_pol"/>
    <property type="match status" value="1"/>
</dbReference>
<dbReference type="InterPro" id="IPR046342">
    <property type="entry name" value="CBS_dom_sf"/>
</dbReference>
<dbReference type="EMBL" id="CP003065">
    <property type="protein sequence ID" value="AEV68130.1"/>
    <property type="molecule type" value="Genomic_DNA"/>
</dbReference>
<dbReference type="Pfam" id="PF12627">
    <property type="entry name" value="PolyA_pol_RNAbd"/>
    <property type="match status" value="1"/>
</dbReference>
<keyword evidence="9" id="KW-0460">Magnesium</keyword>
<dbReference type="CDD" id="cd05398">
    <property type="entry name" value="NT_ClassII-CCAase"/>
    <property type="match status" value="1"/>
</dbReference>
<dbReference type="eggNOG" id="COG0517">
    <property type="taxonomic scope" value="Bacteria"/>
</dbReference>
<dbReference type="SUPFAM" id="SSF64182">
    <property type="entry name" value="DHH phosphoesterases"/>
    <property type="match status" value="1"/>
</dbReference>
<evidence type="ECO:0000256" key="6">
    <source>
        <dbReference type="ARBA" id="ARBA00022695"/>
    </source>
</evidence>
<dbReference type="RefSeq" id="WP_014254742.1">
    <property type="nucleotide sequence ID" value="NC_016627.1"/>
</dbReference>
<dbReference type="PANTHER" id="PTHR47788:SF1">
    <property type="entry name" value="A-ADDING TRNA NUCLEOTIDYLTRANSFERASE"/>
    <property type="match status" value="1"/>
</dbReference>
<dbReference type="OrthoDB" id="9805698at2"/>
<dbReference type="InterPro" id="IPR001667">
    <property type="entry name" value="DDH_dom"/>
</dbReference>
<dbReference type="SUPFAM" id="SSF81891">
    <property type="entry name" value="Poly A polymerase C-terminal region-like"/>
    <property type="match status" value="1"/>
</dbReference>
<dbReference type="InterPro" id="IPR038763">
    <property type="entry name" value="DHH_sf"/>
</dbReference>
<dbReference type="CDD" id="cd04595">
    <property type="entry name" value="CBS_pair_DHH_polyA_Pol_assoc"/>
    <property type="match status" value="1"/>
</dbReference>
<organism evidence="14 15">
    <name type="scientific">Acetivibrio clariflavus (strain DSM 19732 / NBRC 101661 / EBR45)</name>
    <name type="common">Clostridium clariflavum</name>
    <dbReference type="NCBI Taxonomy" id="720554"/>
    <lineage>
        <taxon>Bacteria</taxon>
        <taxon>Bacillati</taxon>
        <taxon>Bacillota</taxon>
        <taxon>Clostridia</taxon>
        <taxon>Eubacteriales</taxon>
        <taxon>Oscillospiraceae</taxon>
        <taxon>Acetivibrio</taxon>
    </lineage>
</organism>
<keyword evidence="11" id="KW-0129">CBS domain</keyword>
<dbReference type="GO" id="GO:0016779">
    <property type="term" value="F:nucleotidyltransferase activity"/>
    <property type="evidence" value="ECO:0007669"/>
    <property type="project" value="UniProtKB-KW"/>
</dbReference>
<name>G8M212_ACECE</name>
<dbReference type="Gene3D" id="3.30.460.10">
    <property type="entry name" value="Beta Polymerase, domain 2"/>
    <property type="match status" value="1"/>
</dbReference>
<feature type="domain" description="CBS" evidence="13">
    <location>
        <begin position="314"/>
        <end position="372"/>
    </location>
</feature>
<dbReference type="SUPFAM" id="SSF54631">
    <property type="entry name" value="CBS-domain pair"/>
    <property type="match status" value="1"/>
</dbReference>
<dbReference type="HOGENOM" id="CLU_015961_5_0_9"/>
<keyword evidence="6" id="KW-0548">Nucleotidyltransferase</keyword>
<keyword evidence="10 12" id="KW-0694">RNA-binding</keyword>
<evidence type="ECO:0000256" key="7">
    <source>
        <dbReference type="ARBA" id="ARBA00022723"/>
    </source>
</evidence>
<keyword evidence="15" id="KW-1185">Reference proteome</keyword>
<dbReference type="KEGG" id="ccl:Clocl_1483"/>
<feature type="domain" description="CBS" evidence="13">
    <location>
        <begin position="376"/>
        <end position="432"/>
    </location>
</feature>
<dbReference type="eggNOG" id="COG0618">
    <property type="taxonomic scope" value="Bacteria"/>
</dbReference>
<dbReference type="GO" id="GO:0008033">
    <property type="term" value="P:tRNA processing"/>
    <property type="evidence" value="ECO:0007669"/>
    <property type="project" value="UniProtKB-KW"/>
</dbReference>
<dbReference type="Proteomes" id="UP000005435">
    <property type="component" value="Chromosome"/>
</dbReference>
<reference evidence="15" key="1">
    <citation type="submission" date="2011-12" db="EMBL/GenBank/DDBJ databases">
        <title>Complete sequence of Clostridium clariflavum DSM 19732.</title>
        <authorList>
            <consortium name="US DOE Joint Genome Institute"/>
            <person name="Lucas S."/>
            <person name="Han J."/>
            <person name="Lapidus A."/>
            <person name="Cheng J.-F."/>
            <person name="Goodwin L."/>
            <person name="Pitluck S."/>
            <person name="Peters L."/>
            <person name="Teshima H."/>
            <person name="Detter J.C."/>
            <person name="Han C."/>
            <person name="Tapia R."/>
            <person name="Land M."/>
            <person name="Hauser L."/>
            <person name="Kyrpides N."/>
            <person name="Ivanova N."/>
            <person name="Pagani I."/>
            <person name="Kitzmiller T."/>
            <person name="Lynd L."/>
            <person name="Izquierdo J."/>
            <person name="Woyke T."/>
        </authorList>
    </citation>
    <scope>NUCLEOTIDE SEQUENCE [LARGE SCALE GENOMIC DNA]</scope>
    <source>
        <strain evidence="15">DSM 19732 / NBRC 101661 / EBR45</strain>
    </source>
</reference>
<dbReference type="InterPro" id="IPR032828">
    <property type="entry name" value="PolyA_RNA-bd"/>
</dbReference>
<keyword evidence="7" id="KW-0479">Metal-binding</keyword>
<evidence type="ECO:0000256" key="1">
    <source>
        <dbReference type="ARBA" id="ARBA00001946"/>
    </source>
</evidence>
<proteinExistence type="inferred from homology"/>
<gene>
    <name evidence="14" type="ordered locus">Clocl_1483</name>
</gene>
<evidence type="ECO:0000256" key="12">
    <source>
        <dbReference type="RuleBase" id="RU003953"/>
    </source>
</evidence>
<dbReference type="PANTHER" id="PTHR47788">
    <property type="entry name" value="POLYA POLYMERASE"/>
    <property type="match status" value="1"/>
</dbReference>
<evidence type="ECO:0000256" key="11">
    <source>
        <dbReference type="PROSITE-ProRule" id="PRU00703"/>
    </source>
</evidence>
<dbReference type="InterPro" id="IPR052390">
    <property type="entry name" value="tRNA_nt/polyA_polymerase"/>
</dbReference>
<dbReference type="GO" id="GO:0000049">
    <property type="term" value="F:tRNA binding"/>
    <property type="evidence" value="ECO:0007669"/>
    <property type="project" value="UniProtKB-KW"/>
</dbReference>
<dbReference type="STRING" id="720554.Clocl_1483"/>
<dbReference type="Gene3D" id="1.10.3090.10">
    <property type="entry name" value="cca-adding enzyme, domain 2"/>
    <property type="match status" value="1"/>
</dbReference>
<dbReference type="Pfam" id="PF00571">
    <property type="entry name" value="CBS"/>
    <property type="match status" value="2"/>
</dbReference>
<dbReference type="GO" id="GO:0000166">
    <property type="term" value="F:nucleotide binding"/>
    <property type="evidence" value="ECO:0007669"/>
    <property type="project" value="UniProtKB-KW"/>
</dbReference>
<dbReference type="InterPro" id="IPR002646">
    <property type="entry name" value="PolA_pol_head_dom"/>
</dbReference>
<dbReference type="AlphaFoldDB" id="G8M212"/>
<keyword evidence="8" id="KW-0547">Nucleotide-binding</keyword>
<dbReference type="PROSITE" id="PS51371">
    <property type="entry name" value="CBS"/>
    <property type="match status" value="2"/>
</dbReference>
<evidence type="ECO:0000256" key="5">
    <source>
        <dbReference type="ARBA" id="ARBA00022694"/>
    </source>
</evidence>
<dbReference type="Gene3D" id="3.10.580.10">
    <property type="entry name" value="CBS-domain"/>
    <property type="match status" value="1"/>
</dbReference>
<evidence type="ECO:0000259" key="13">
    <source>
        <dbReference type="PROSITE" id="PS51371"/>
    </source>
</evidence>
<reference evidence="14 15" key="2">
    <citation type="journal article" date="2012" name="Stand. Genomic Sci.">
        <title>Complete Genome Sequence of Clostridium clariflavum DSM 19732.</title>
        <authorList>
            <person name="Izquierdo J.A."/>
            <person name="Goodwin L."/>
            <person name="Davenport K.W."/>
            <person name="Teshima H."/>
            <person name="Bruce D."/>
            <person name="Detter C."/>
            <person name="Tapia R."/>
            <person name="Han S."/>
            <person name="Land M."/>
            <person name="Hauser L."/>
            <person name="Jeffries C.D."/>
            <person name="Han J."/>
            <person name="Pitluck S."/>
            <person name="Nolan M."/>
            <person name="Chen A."/>
            <person name="Huntemann M."/>
            <person name="Mavromatis K."/>
            <person name="Mikhailova N."/>
            <person name="Liolios K."/>
            <person name="Woyke T."/>
            <person name="Lynd L.R."/>
        </authorList>
    </citation>
    <scope>NUCLEOTIDE SEQUENCE [LARGE SCALE GENOMIC DNA]</scope>
    <source>
        <strain evidence="15">DSM 19732 / NBRC 101661 / EBR45</strain>
    </source>
</reference>
<dbReference type="SMART" id="SM00116">
    <property type="entry name" value="CBS"/>
    <property type="match status" value="2"/>
</dbReference>
<evidence type="ECO:0000256" key="10">
    <source>
        <dbReference type="ARBA" id="ARBA00022884"/>
    </source>
</evidence>
<evidence type="ECO:0000256" key="8">
    <source>
        <dbReference type="ARBA" id="ARBA00022741"/>
    </source>
</evidence>
<keyword evidence="3" id="KW-0820">tRNA-binding</keyword>
<evidence type="ECO:0000313" key="14">
    <source>
        <dbReference type="EMBL" id="AEV68130.1"/>
    </source>
</evidence>
<keyword evidence="5" id="KW-0819">tRNA processing</keyword>
<evidence type="ECO:0000313" key="15">
    <source>
        <dbReference type="Proteomes" id="UP000005435"/>
    </source>
</evidence>
<protein>
    <submittedName>
        <fullName evidence="14">tRNA nucleotidyltransferase/poly(A) polymerase</fullName>
    </submittedName>
</protein>
<dbReference type="InterPro" id="IPR043519">
    <property type="entry name" value="NT_sf"/>
</dbReference>